<dbReference type="PANTHER" id="PTHR33353:SF18">
    <property type="entry name" value="ENDOGLUCANASE II"/>
    <property type="match status" value="1"/>
</dbReference>
<comment type="subcellular location">
    <subcellularLocation>
        <location evidence="2 16">Secreted</location>
    </subcellularLocation>
</comment>
<keyword evidence="20" id="KW-1185">Reference proteome</keyword>
<feature type="region of interest" description="Disordered" evidence="17">
    <location>
        <begin position="310"/>
        <end position="345"/>
    </location>
</feature>
<evidence type="ECO:0000256" key="10">
    <source>
        <dbReference type="ARBA" id="ARBA00023157"/>
    </source>
</evidence>
<keyword evidence="4" id="KW-0479">Metal-binding</keyword>
<dbReference type="SMART" id="SM00236">
    <property type="entry name" value="fCBD"/>
    <property type="match status" value="1"/>
</dbReference>
<evidence type="ECO:0000256" key="11">
    <source>
        <dbReference type="ARBA" id="ARBA00023180"/>
    </source>
</evidence>
<proteinExistence type="inferred from homology"/>
<evidence type="ECO:0000256" key="16">
    <source>
        <dbReference type="RuleBase" id="RU368122"/>
    </source>
</evidence>
<dbReference type="PANTHER" id="PTHR33353">
    <property type="entry name" value="PUTATIVE (AFU_ORTHOLOGUE AFUA_1G12560)-RELATED"/>
    <property type="match status" value="1"/>
</dbReference>
<evidence type="ECO:0000256" key="14">
    <source>
        <dbReference type="ARBA" id="ARBA00044502"/>
    </source>
</evidence>
<evidence type="ECO:0000256" key="5">
    <source>
        <dbReference type="ARBA" id="ARBA00022729"/>
    </source>
</evidence>
<evidence type="ECO:0000256" key="4">
    <source>
        <dbReference type="ARBA" id="ARBA00022723"/>
    </source>
</evidence>
<dbReference type="Gene3D" id="2.70.50.70">
    <property type="match status" value="1"/>
</dbReference>
<feature type="compositionally biased region" description="Low complexity" evidence="17">
    <location>
        <begin position="314"/>
        <end position="326"/>
    </location>
</feature>
<evidence type="ECO:0000256" key="8">
    <source>
        <dbReference type="ARBA" id="ARBA00023008"/>
    </source>
</evidence>
<evidence type="ECO:0000256" key="2">
    <source>
        <dbReference type="ARBA" id="ARBA00004613"/>
    </source>
</evidence>
<dbReference type="EC" id="1.14.99.56" evidence="16"/>
<dbReference type="PROSITE" id="PS51164">
    <property type="entry name" value="CBM1_2"/>
    <property type="match status" value="1"/>
</dbReference>
<name>A0A1B8GA64_9PEZI</name>
<comment type="cofactor">
    <cofactor evidence="1">
        <name>Cu(2+)</name>
        <dbReference type="ChEBI" id="CHEBI:29036"/>
    </cofactor>
</comment>
<organism evidence="19 20">
    <name type="scientific">Pseudogymnoascus verrucosus</name>
    <dbReference type="NCBI Taxonomy" id="342668"/>
    <lineage>
        <taxon>Eukaryota</taxon>
        <taxon>Fungi</taxon>
        <taxon>Dikarya</taxon>
        <taxon>Ascomycota</taxon>
        <taxon>Pezizomycotina</taxon>
        <taxon>Leotiomycetes</taxon>
        <taxon>Thelebolales</taxon>
        <taxon>Thelebolaceae</taxon>
        <taxon>Pseudogymnoascus</taxon>
    </lineage>
</organism>
<evidence type="ECO:0000313" key="20">
    <source>
        <dbReference type="Proteomes" id="UP000091956"/>
    </source>
</evidence>
<evidence type="ECO:0000256" key="13">
    <source>
        <dbReference type="ARBA" id="ARBA00023326"/>
    </source>
</evidence>
<dbReference type="Pfam" id="PF00734">
    <property type="entry name" value="CBM_1"/>
    <property type="match status" value="1"/>
</dbReference>
<evidence type="ECO:0000256" key="17">
    <source>
        <dbReference type="SAM" id="MobiDB-lite"/>
    </source>
</evidence>
<dbReference type="RefSeq" id="XP_018126451.2">
    <property type="nucleotide sequence ID" value="XM_018279118.2"/>
</dbReference>
<dbReference type="CDD" id="cd21175">
    <property type="entry name" value="LPMO_AA9"/>
    <property type="match status" value="1"/>
</dbReference>
<evidence type="ECO:0000256" key="7">
    <source>
        <dbReference type="ARBA" id="ARBA00023002"/>
    </source>
</evidence>
<protein>
    <recommendedName>
        <fullName evidence="16">AA9 family lytic polysaccharide monooxygenase</fullName>
        <ecNumber evidence="16">1.14.99.56</ecNumber>
    </recommendedName>
    <alternativeName>
        <fullName evidence="16">Endo-beta-1,4-glucanase</fullName>
    </alternativeName>
    <alternativeName>
        <fullName evidence="16">Glycosyl hydrolase 61 family protein</fullName>
    </alternativeName>
</protein>
<keyword evidence="13 16" id="KW-0624">Polysaccharide degradation</keyword>
<accession>A0A1B8GA64</accession>
<evidence type="ECO:0000256" key="12">
    <source>
        <dbReference type="ARBA" id="ARBA00023277"/>
    </source>
</evidence>
<dbReference type="GO" id="GO:0030248">
    <property type="term" value="F:cellulose binding"/>
    <property type="evidence" value="ECO:0007669"/>
    <property type="project" value="UniProtKB-UniRule"/>
</dbReference>
<evidence type="ECO:0000256" key="15">
    <source>
        <dbReference type="ARBA" id="ARBA00045077"/>
    </source>
</evidence>
<evidence type="ECO:0000259" key="18">
    <source>
        <dbReference type="PROSITE" id="PS51164"/>
    </source>
</evidence>
<dbReference type="InterPro" id="IPR049892">
    <property type="entry name" value="AA9"/>
</dbReference>
<sequence>MPGFNTLRVPKKYQDGSLAFLCRERQSFDSRLRCSRSYISHSSLVLFVFPFVYQSTCCFLQSPRPQIFNMKFSSSVVAAAALTGASAHTIMTNLVSNGVVNGVGVGIRVPSYDGPITDVSTSDIACNGGPNPTTPSNVVIDVKAGSTVQTYWRHTLTSTSSDVIDSSHKGPVMAYMKKVTDAKTDTGIGGGWFKISQDGYDSSSKLWAVDKLISNGGVQSITIPSCIANGQYLLRGEIIALHAASSTNGAQFYMECAQINVTGGTGSVSPATVSLPGAYKSTDPGILFNLYVSPISYTIPGPSVFSCSGGGGVTTPPATTPTTPATTAPPPQQTSTTPPTTGTGSPLYGQCGGTGWTGPTTCASGTCKATNEWYSQCLP</sequence>
<dbReference type="InterPro" id="IPR035971">
    <property type="entry name" value="CBD_sf"/>
</dbReference>
<keyword evidence="12 16" id="KW-0119">Carbohydrate metabolism</keyword>
<dbReference type="Pfam" id="PF03443">
    <property type="entry name" value="AA9"/>
    <property type="match status" value="1"/>
</dbReference>
<dbReference type="GO" id="GO:0030245">
    <property type="term" value="P:cellulose catabolic process"/>
    <property type="evidence" value="ECO:0007669"/>
    <property type="project" value="UniProtKB-UniRule"/>
</dbReference>
<evidence type="ECO:0000256" key="6">
    <source>
        <dbReference type="ARBA" id="ARBA00023001"/>
    </source>
</evidence>
<dbReference type="GO" id="GO:0008810">
    <property type="term" value="F:cellulase activity"/>
    <property type="evidence" value="ECO:0007669"/>
    <property type="project" value="UniProtKB-UniRule"/>
</dbReference>
<evidence type="ECO:0000256" key="1">
    <source>
        <dbReference type="ARBA" id="ARBA00001973"/>
    </source>
</evidence>
<reference evidence="20" key="2">
    <citation type="journal article" date="2018" name="Nat. Commun.">
        <title>Extreme sensitivity to ultraviolet light in the fungal pathogen causing white-nose syndrome of bats.</title>
        <authorList>
            <person name="Palmer J.M."/>
            <person name="Drees K.P."/>
            <person name="Foster J.T."/>
            <person name="Lindner D.L."/>
        </authorList>
    </citation>
    <scope>NUCLEOTIDE SEQUENCE [LARGE SCALE GENOMIC DNA]</scope>
    <source>
        <strain evidence="20">UAMH 10579</strain>
    </source>
</reference>
<keyword evidence="6 16" id="KW-0136">Cellulose degradation</keyword>
<dbReference type="GO" id="GO:0005576">
    <property type="term" value="C:extracellular region"/>
    <property type="evidence" value="ECO:0007669"/>
    <property type="project" value="UniProtKB-SubCell"/>
</dbReference>
<comment type="similarity">
    <text evidence="14">Belongs to the polysaccharide monooxygenase AA9 family.</text>
</comment>
<dbReference type="GO" id="GO:0046872">
    <property type="term" value="F:metal ion binding"/>
    <property type="evidence" value="ECO:0007669"/>
    <property type="project" value="UniProtKB-KW"/>
</dbReference>
<dbReference type="AlphaFoldDB" id="A0A1B8GA64"/>
<keyword evidence="3 16" id="KW-0964">Secreted</keyword>
<reference evidence="19 20" key="1">
    <citation type="submission" date="2016-03" db="EMBL/GenBank/DDBJ databases">
        <title>Comparative genomics of Pseudogymnoascus destructans, the fungus causing white-nose syndrome of bats.</title>
        <authorList>
            <person name="Palmer J.M."/>
            <person name="Drees K.P."/>
            <person name="Foster J.T."/>
            <person name="Lindner D.L."/>
        </authorList>
    </citation>
    <scope>NUCLEOTIDE SEQUENCE [LARGE SCALE GENOMIC DNA]</scope>
    <source>
        <strain evidence="19 20">UAMH 10579</strain>
    </source>
</reference>
<keyword evidence="5" id="KW-0732">Signal</keyword>
<keyword evidence="8" id="KW-0186">Copper</keyword>
<dbReference type="InterPro" id="IPR000254">
    <property type="entry name" value="CBD"/>
</dbReference>
<evidence type="ECO:0000313" key="19">
    <source>
        <dbReference type="EMBL" id="OBT92718.2"/>
    </source>
</evidence>
<dbReference type="SUPFAM" id="SSF57180">
    <property type="entry name" value="Cellulose-binding domain"/>
    <property type="match status" value="1"/>
</dbReference>
<dbReference type="InterPro" id="IPR005103">
    <property type="entry name" value="AA9_LPMO"/>
</dbReference>
<gene>
    <name evidence="19" type="ORF">VE01_09706</name>
</gene>
<keyword evidence="10 16" id="KW-1015">Disulfide bond</keyword>
<dbReference type="GeneID" id="28843092"/>
<feature type="domain" description="CBM1" evidence="18">
    <location>
        <begin position="343"/>
        <end position="378"/>
    </location>
</feature>
<evidence type="ECO:0000256" key="9">
    <source>
        <dbReference type="ARBA" id="ARBA00023033"/>
    </source>
</evidence>
<dbReference type="PROSITE" id="PS00562">
    <property type="entry name" value="CBM1_1"/>
    <property type="match status" value="1"/>
</dbReference>
<evidence type="ECO:0000256" key="3">
    <source>
        <dbReference type="ARBA" id="ARBA00022525"/>
    </source>
</evidence>
<keyword evidence="9" id="KW-0503">Monooxygenase</keyword>
<comment type="catalytic activity">
    <reaction evidence="15 16">
        <text>[(1-&gt;4)-beta-D-glucosyl]n+m + reduced acceptor + O2 = 4-dehydro-beta-D-glucosyl-[(1-&gt;4)-beta-D-glucosyl]n-1 + [(1-&gt;4)-beta-D-glucosyl]m + acceptor + H2O.</text>
        <dbReference type="EC" id="1.14.99.56"/>
    </reaction>
</comment>
<comment type="function">
    <text evidence="16">Lytic polysaccharide monooxygenase (LMPO) that depolymerizes crystalline and amorphous polysaccharides via the oxidation of scissile alpha- or beta-(1-4)-glycosidic bonds, yielding C1 and/or C4 oxidation products. Catalysis by LPMOs requires the reduction of the active-site copper from Cu(II) to Cu(I) by a reducing agent and H(2)O(2) or O(2) as a cosubstrate.</text>
</comment>
<dbReference type="EMBL" id="KV460263">
    <property type="protein sequence ID" value="OBT92718.2"/>
    <property type="molecule type" value="Genomic_DNA"/>
</dbReference>
<dbReference type="STRING" id="342668.A0A1B8GA64"/>
<comment type="domain">
    <text evidence="16">Has a modular structure: an endo-beta-1,4-glucanase catalytic module at the N-terminus, a linker rich in serines and threonines, and a C-terminal carbohydrate-binding module (CBM).</text>
</comment>
<dbReference type="GO" id="GO:0004497">
    <property type="term" value="F:monooxygenase activity"/>
    <property type="evidence" value="ECO:0007669"/>
    <property type="project" value="UniProtKB-KW"/>
</dbReference>
<keyword evidence="11" id="KW-0325">Glycoprotein</keyword>
<dbReference type="Proteomes" id="UP000091956">
    <property type="component" value="Unassembled WGS sequence"/>
</dbReference>
<feature type="compositionally biased region" description="Low complexity" evidence="17">
    <location>
        <begin position="333"/>
        <end position="345"/>
    </location>
</feature>
<keyword evidence="7" id="KW-0560">Oxidoreductase</keyword>